<dbReference type="GO" id="GO:0000107">
    <property type="term" value="F:imidazoleglycerol-phosphate synthase activity"/>
    <property type="evidence" value="ECO:0007669"/>
    <property type="project" value="UniProtKB-UniRule"/>
</dbReference>
<reference evidence="11" key="1">
    <citation type="submission" date="2020-01" db="EMBL/GenBank/DDBJ databases">
        <title>First Reported Case and Whole Genome of Weissella confusa in an Equid.</title>
        <authorList>
            <person name="Little S.V."/>
            <person name="Lawhon S.D."/>
        </authorList>
    </citation>
    <scope>NUCLEOTIDE SEQUENCE</scope>
    <source>
        <strain evidence="11">718955</strain>
    </source>
</reference>
<evidence type="ECO:0000256" key="3">
    <source>
        <dbReference type="ARBA" id="ARBA00011152"/>
    </source>
</evidence>
<dbReference type="EC" id="4.3.2.10" evidence="9"/>
<gene>
    <name evidence="9 11" type="primary">hisF</name>
    <name evidence="11" type="ORF">GTU77_02810</name>
</gene>
<comment type="caution">
    <text evidence="11">The sequence shown here is derived from an EMBL/GenBank/DDBJ whole genome shotgun (WGS) entry which is preliminary data.</text>
</comment>
<dbReference type="NCBIfam" id="TIGR00735">
    <property type="entry name" value="hisF"/>
    <property type="match status" value="1"/>
</dbReference>
<dbReference type="GO" id="GO:0016829">
    <property type="term" value="F:lyase activity"/>
    <property type="evidence" value="ECO:0007669"/>
    <property type="project" value="UniProtKB-KW"/>
</dbReference>
<dbReference type="EMBL" id="JAAAMQ010000003">
    <property type="protein sequence ID" value="NBA11149.1"/>
    <property type="molecule type" value="Genomic_DNA"/>
</dbReference>
<evidence type="ECO:0000256" key="9">
    <source>
        <dbReference type="HAMAP-Rule" id="MF_01013"/>
    </source>
</evidence>
<feature type="active site" evidence="9">
    <location>
        <position position="131"/>
    </location>
</feature>
<evidence type="ECO:0000256" key="2">
    <source>
        <dbReference type="ARBA" id="ARBA00009667"/>
    </source>
</evidence>
<dbReference type="CDD" id="cd04731">
    <property type="entry name" value="HisF"/>
    <property type="match status" value="1"/>
</dbReference>
<dbReference type="InterPro" id="IPR006062">
    <property type="entry name" value="His_biosynth"/>
</dbReference>
<dbReference type="InterPro" id="IPR004651">
    <property type="entry name" value="HisF"/>
</dbReference>
<comment type="subcellular location">
    <subcellularLocation>
        <location evidence="9">Cytoplasm</location>
    </subcellularLocation>
</comment>
<evidence type="ECO:0000256" key="5">
    <source>
        <dbReference type="ARBA" id="ARBA00023102"/>
    </source>
</evidence>
<keyword evidence="6 9" id="KW-0456">Lyase</keyword>
<evidence type="ECO:0000256" key="8">
    <source>
        <dbReference type="ARBA" id="ARBA00047838"/>
    </source>
</evidence>
<evidence type="ECO:0000256" key="6">
    <source>
        <dbReference type="ARBA" id="ARBA00023239"/>
    </source>
</evidence>
<protein>
    <recommendedName>
        <fullName evidence="9">Imidazole glycerol phosphate synthase subunit HisF</fullName>
        <ecNumber evidence="9">4.3.2.10</ecNumber>
    </recommendedName>
    <alternativeName>
        <fullName evidence="9">IGP synthase cyclase subunit</fullName>
    </alternativeName>
    <alternativeName>
        <fullName evidence="9">IGP synthase subunit HisF</fullName>
    </alternativeName>
    <alternativeName>
        <fullName evidence="9">ImGP synthase subunit HisF</fullName>
        <shortName evidence="9">IGPS subunit HisF</shortName>
    </alternativeName>
</protein>
<dbReference type="InterPro" id="IPR050064">
    <property type="entry name" value="IGPS_HisA/HisF"/>
</dbReference>
<evidence type="ECO:0000256" key="7">
    <source>
        <dbReference type="ARBA" id="ARBA00025475"/>
    </source>
</evidence>
<evidence type="ECO:0000256" key="4">
    <source>
        <dbReference type="ARBA" id="ARBA00022605"/>
    </source>
</evidence>
<keyword evidence="5 9" id="KW-0368">Histidine biosynthesis</keyword>
<evidence type="ECO:0000313" key="12">
    <source>
        <dbReference type="Proteomes" id="UP000719917"/>
    </source>
</evidence>
<dbReference type="InterPro" id="IPR011060">
    <property type="entry name" value="RibuloseP-bd_barrel"/>
</dbReference>
<name>A0AAJ2YVY4_WEICO</name>
<evidence type="ECO:0000256" key="1">
    <source>
        <dbReference type="ARBA" id="ARBA00005091"/>
    </source>
</evidence>
<comment type="subunit">
    <text evidence="3 9">Heterodimer of HisH and HisF.</text>
</comment>
<dbReference type="PANTHER" id="PTHR21235">
    <property type="entry name" value="IMIDAZOLE GLYCEROL PHOSPHATE SYNTHASE SUBUNIT HISF/H IGP SYNTHASE SUBUNIT HISF/H"/>
    <property type="match status" value="1"/>
</dbReference>
<keyword evidence="4 9" id="KW-0028">Amino-acid biosynthesis</keyword>
<evidence type="ECO:0000256" key="10">
    <source>
        <dbReference type="RuleBase" id="RU003657"/>
    </source>
</evidence>
<keyword evidence="9" id="KW-0963">Cytoplasm</keyword>
<comment type="function">
    <text evidence="7 9">IGPS catalyzes the conversion of PRFAR and glutamine to IGP, AICAR and glutamate. The HisF subunit catalyzes the cyclization activity that produces IGP and AICAR from PRFAR using the ammonia provided by the HisH subunit.</text>
</comment>
<proteinExistence type="inferred from homology"/>
<dbReference type="Gene3D" id="3.20.20.70">
    <property type="entry name" value="Aldolase class I"/>
    <property type="match status" value="1"/>
</dbReference>
<dbReference type="SUPFAM" id="SSF51366">
    <property type="entry name" value="Ribulose-phoshate binding barrel"/>
    <property type="match status" value="1"/>
</dbReference>
<comment type="similarity">
    <text evidence="2 9 10">Belongs to the HisA/HisF family.</text>
</comment>
<dbReference type="Pfam" id="PF00977">
    <property type="entry name" value="His_biosynth"/>
    <property type="match status" value="1"/>
</dbReference>
<dbReference type="Proteomes" id="UP000719917">
    <property type="component" value="Unassembled WGS sequence"/>
</dbReference>
<sequence length="255" mass="27075">MVLAKRIIPALDIKDGQVVKGVQFKDVKAVGDPVALAKRYQVTGADELVLLDISATLENRGTIYDVVSAVSAAVFIPLTVGGGIRTVDNMTQLIASGADKVFVNSAAIDNPNLVRAGAEKFGRQAIVGAIDVKWDVAWQKYRVYKAGGTIPTNLEAITWAQELVRLGAGELLVTSMDADGGQQGFDVALYQQLLANVRVPVIASGGAGQIADFTEVFLETQVDAVLAASVFHFDKIPIPVLKTQLTKEGVTVRNA</sequence>
<comment type="pathway">
    <text evidence="1 9">Amino-acid biosynthesis; L-histidine biosynthesis; L-histidine from 5-phospho-alpha-D-ribose 1-diphosphate: step 5/9.</text>
</comment>
<dbReference type="PANTHER" id="PTHR21235:SF2">
    <property type="entry name" value="IMIDAZOLE GLYCEROL PHOSPHATE SYNTHASE HISHF"/>
    <property type="match status" value="1"/>
</dbReference>
<dbReference type="GO" id="GO:0000105">
    <property type="term" value="P:L-histidine biosynthetic process"/>
    <property type="evidence" value="ECO:0007669"/>
    <property type="project" value="UniProtKB-UniRule"/>
</dbReference>
<dbReference type="AlphaFoldDB" id="A0AAJ2YVY4"/>
<dbReference type="RefSeq" id="WP_135798528.1">
    <property type="nucleotide sequence ID" value="NZ_CP027565.1"/>
</dbReference>
<dbReference type="GO" id="GO:0005737">
    <property type="term" value="C:cytoplasm"/>
    <property type="evidence" value="ECO:0007669"/>
    <property type="project" value="UniProtKB-SubCell"/>
</dbReference>
<accession>A0AAJ2YVY4</accession>
<organism evidence="11 12">
    <name type="scientific">Weissella confusa</name>
    <name type="common">Lactobacillus confusus</name>
    <dbReference type="NCBI Taxonomy" id="1583"/>
    <lineage>
        <taxon>Bacteria</taxon>
        <taxon>Bacillati</taxon>
        <taxon>Bacillota</taxon>
        <taxon>Bacilli</taxon>
        <taxon>Lactobacillales</taxon>
        <taxon>Lactobacillaceae</taxon>
        <taxon>Weissella</taxon>
    </lineage>
</organism>
<dbReference type="InterPro" id="IPR013785">
    <property type="entry name" value="Aldolase_TIM"/>
</dbReference>
<feature type="active site" evidence="9">
    <location>
        <position position="12"/>
    </location>
</feature>
<evidence type="ECO:0000313" key="11">
    <source>
        <dbReference type="EMBL" id="NBA11149.1"/>
    </source>
</evidence>
<comment type="catalytic activity">
    <reaction evidence="8 9">
        <text>5-[(5-phospho-1-deoxy-D-ribulos-1-ylimino)methylamino]-1-(5-phospho-beta-D-ribosyl)imidazole-4-carboxamide + L-glutamine = D-erythro-1-(imidazol-4-yl)glycerol 3-phosphate + 5-amino-1-(5-phospho-beta-D-ribosyl)imidazole-4-carboxamide + L-glutamate + H(+)</text>
        <dbReference type="Rhea" id="RHEA:24793"/>
        <dbReference type="ChEBI" id="CHEBI:15378"/>
        <dbReference type="ChEBI" id="CHEBI:29985"/>
        <dbReference type="ChEBI" id="CHEBI:58278"/>
        <dbReference type="ChEBI" id="CHEBI:58359"/>
        <dbReference type="ChEBI" id="CHEBI:58475"/>
        <dbReference type="ChEBI" id="CHEBI:58525"/>
        <dbReference type="EC" id="4.3.2.10"/>
    </reaction>
</comment>
<dbReference type="HAMAP" id="MF_01013">
    <property type="entry name" value="HisF"/>
    <property type="match status" value="1"/>
</dbReference>